<accession>A0A9W6YDG6</accession>
<evidence type="ECO:0000313" key="2">
    <source>
        <dbReference type="EMBL" id="GMF59787.1"/>
    </source>
</evidence>
<feature type="region of interest" description="Disordered" evidence="1">
    <location>
        <begin position="90"/>
        <end position="116"/>
    </location>
</feature>
<sequence>MQDSDTQATVPTVDATVTSETASENEASPDRGPAAVADVSSTDEDWRGPALGDELDDNTVGRLGDVAKVRAVLKQAKKDAKGQRVRLAKQRATMTHSDGDEVDKADAEVRSRRKQQADEAYRALAARQERRRTAMSTRTWCAHQRASVSLIRSDVLSSDAADDREATAAVGLPTAMMYVGDERLAVKLDSGARYTIAGTARTQKG</sequence>
<dbReference type="Proteomes" id="UP001165121">
    <property type="component" value="Unassembled WGS sequence"/>
</dbReference>
<dbReference type="EMBL" id="BSXT01005115">
    <property type="protein sequence ID" value="GMF59787.1"/>
    <property type="molecule type" value="Genomic_DNA"/>
</dbReference>
<feature type="compositionally biased region" description="Polar residues" evidence="1">
    <location>
        <begin position="1"/>
        <end position="26"/>
    </location>
</feature>
<protein>
    <submittedName>
        <fullName evidence="2">Unnamed protein product</fullName>
    </submittedName>
</protein>
<organism evidence="2 3">
    <name type="scientific">Phytophthora fragariaefolia</name>
    <dbReference type="NCBI Taxonomy" id="1490495"/>
    <lineage>
        <taxon>Eukaryota</taxon>
        <taxon>Sar</taxon>
        <taxon>Stramenopiles</taxon>
        <taxon>Oomycota</taxon>
        <taxon>Peronosporomycetes</taxon>
        <taxon>Peronosporales</taxon>
        <taxon>Peronosporaceae</taxon>
        <taxon>Phytophthora</taxon>
    </lineage>
</organism>
<proteinExistence type="predicted"/>
<gene>
    <name evidence="2" type="ORF">Pfra01_002590400</name>
</gene>
<keyword evidence="3" id="KW-1185">Reference proteome</keyword>
<evidence type="ECO:0000313" key="3">
    <source>
        <dbReference type="Proteomes" id="UP001165121"/>
    </source>
</evidence>
<name>A0A9W6YDG6_9STRA</name>
<evidence type="ECO:0000256" key="1">
    <source>
        <dbReference type="SAM" id="MobiDB-lite"/>
    </source>
</evidence>
<dbReference type="AlphaFoldDB" id="A0A9W6YDG6"/>
<feature type="compositionally biased region" description="Basic and acidic residues" evidence="1">
    <location>
        <begin position="97"/>
        <end position="116"/>
    </location>
</feature>
<feature type="region of interest" description="Disordered" evidence="1">
    <location>
        <begin position="1"/>
        <end position="53"/>
    </location>
</feature>
<comment type="caution">
    <text evidence="2">The sequence shown here is derived from an EMBL/GenBank/DDBJ whole genome shotgun (WGS) entry which is preliminary data.</text>
</comment>
<reference evidence="2" key="1">
    <citation type="submission" date="2023-04" db="EMBL/GenBank/DDBJ databases">
        <title>Phytophthora fragariaefolia NBRC 109709.</title>
        <authorList>
            <person name="Ichikawa N."/>
            <person name="Sato H."/>
            <person name="Tonouchi N."/>
        </authorList>
    </citation>
    <scope>NUCLEOTIDE SEQUENCE</scope>
    <source>
        <strain evidence="2">NBRC 109709</strain>
    </source>
</reference>